<dbReference type="Gramene" id="Vitis17g00547.t01">
    <property type="protein sequence ID" value="Vitis17g00547.t01.CDS"/>
    <property type="gene ID" value="Vitis17g00547"/>
</dbReference>
<feature type="domain" description="BZIP" evidence="8">
    <location>
        <begin position="101"/>
        <end position="150"/>
    </location>
</feature>
<feature type="coiled-coil region" evidence="6">
    <location>
        <begin position="112"/>
        <end position="174"/>
    </location>
</feature>
<keyword evidence="2" id="KW-0805">Transcription regulation</keyword>
<evidence type="ECO:0000313" key="10">
    <source>
        <dbReference type="EMBL" id="RVX14032.1"/>
    </source>
</evidence>
<dbReference type="PROSITE" id="PS00036">
    <property type="entry name" value="BZIP_BASIC"/>
    <property type="match status" value="1"/>
</dbReference>
<dbReference type="InterPro" id="IPR044521">
    <property type="entry name" value="AtbZIP8/43"/>
</dbReference>
<dbReference type="GO" id="GO:0003677">
    <property type="term" value="F:DNA binding"/>
    <property type="evidence" value="ECO:0007669"/>
    <property type="project" value="UniProtKB-KW"/>
</dbReference>
<dbReference type="GO" id="GO:0005634">
    <property type="term" value="C:nucleus"/>
    <property type="evidence" value="ECO:0007669"/>
    <property type="project" value="UniProtKB-SubCell"/>
</dbReference>
<dbReference type="PROSITE" id="PS50217">
    <property type="entry name" value="BZIP"/>
    <property type="match status" value="1"/>
</dbReference>
<evidence type="ECO:0000256" key="5">
    <source>
        <dbReference type="ARBA" id="ARBA00023242"/>
    </source>
</evidence>
<dbReference type="GO" id="GO:0046983">
    <property type="term" value="F:protein dimerization activity"/>
    <property type="evidence" value="ECO:0007669"/>
    <property type="project" value="UniProtKB-ARBA"/>
</dbReference>
<gene>
    <name evidence="10" type="primary">BZIP43_4</name>
    <name evidence="9" type="synonym">BZIP43_1</name>
    <name evidence="10" type="ORF">CK203_011431</name>
    <name evidence="9" type="ORF">CK203_076038</name>
</gene>
<dbReference type="Proteomes" id="UP000288805">
    <property type="component" value="Unassembled WGS sequence"/>
</dbReference>
<evidence type="ECO:0000256" key="1">
    <source>
        <dbReference type="ARBA" id="ARBA00004123"/>
    </source>
</evidence>
<protein>
    <submittedName>
        <fullName evidence="10">Basic leucine zipper 43</fullName>
    </submittedName>
</protein>
<dbReference type="EMBL" id="QGNW01000022">
    <property type="protein sequence ID" value="RVX14032.1"/>
    <property type="molecule type" value="Genomic_DNA"/>
</dbReference>
<evidence type="ECO:0000256" key="6">
    <source>
        <dbReference type="SAM" id="Coils"/>
    </source>
</evidence>
<sequence>MQTSEKRLHSQSHGDSSHHLHGCPSECQLNMQTDEVKALHTQTHVQPVQDSSHFSTLYLNTFWGNPQIHLPMLHEFSPNVSSLSNDSTFDAKKGCQLNAVDEKRHKRLQSNRDSARRSRQRRKKQLEELQSQVNHLFAVNHQLTEKLIYLLDCNNKMLQENAQLKQQASFLQKVIADRKHSSNFN</sequence>
<feature type="region of interest" description="Disordered" evidence="7">
    <location>
        <begin position="1"/>
        <end position="25"/>
    </location>
</feature>
<dbReference type="AlphaFoldDB" id="A0A438JYJ8"/>
<evidence type="ECO:0000256" key="3">
    <source>
        <dbReference type="ARBA" id="ARBA00023125"/>
    </source>
</evidence>
<comment type="caution">
    <text evidence="10">The sequence shown here is derived from an EMBL/GenBank/DDBJ whole genome shotgun (WGS) entry which is preliminary data.</text>
</comment>
<dbReference type="Pfam" id="PF00170">
    <property type="entry name" value="bZIP_1"/>
    <property type="match status" value="1"/>
</dbReference>
<organism evidence="10 11">
    <name type="scientific">Vitis vinifera</name>
    <name type="common">Grape</name>
    <dbReference type="NCBI Taxonomy" id="29760"/>
    <lineage>
        <taxon>Eukaryota</taxon>
        <taxon>Viridiplantae</taxon>
        <taxon>Streptophyta</taxon>
        <taxon>Embryophyta</taxon>
        <taxon>Tracheophyta</taxon>
        <taxon>Spermatophyta</taxon>
        <taxon>Magnoliopsida</taxon>
        <taxon>eudicotyledons</taxon>
        <taxon>Gunneridae</taxon>
        <taxon>Pentapetalae</taxon>
        <taxon>rosids</taxon>
        <taxon>Vitales</taxon>
        <taxon>Vitaceae</taxon>
        <taxon>Viteae</taxon>
        <taxon>Vitis</taxon>
    </lineage>
</organism>
<keyword evidence="3" id="KW-0238">DNA-binding</keyword>
<reference evidence="10 11" key="1">
    <citation type="journal article" date="2018" name="PLoS Genet.">
        <title>Population sequencing reveals clonal diversity and ancestral inbreeding in the grapevine cultivar Chardonnay.</title>
        <authorList>
            <person name="Roach M.J."/>
            <person name="Johnson D.L."/>
            <person name="Bohlmann J."/>
            <person name="van Vuuren H.J."/>
            <person name="Jones S.J."/>
            <person name="Pretorius I.S."/>
            <person name="Schmidt S.A."/>
            <person name="Borneman A.R."/>
        </authorList>
    </citation>
    <scope>NUCLEOTIDE SEQUENCE [LARGE SCALE GENOMIC DNA]</scope>
    <source>
        <strain evidence="11">cv. Chardonnay</strain>
        <strain evidence="10">I10V1</strain>
        <tissue evidence="10">Leaf</tissue>
    </source>
</reference>
<name>A0A438JYJ8_VITVI</name>
<keyword evidence="5" id="KW-0539">Nucleus</keyword>
<accession>A0A438JYJ8</accession>
<dbReference type="SUPFAM" id="SSF57959">
    <property type="entry name" value="Leucine zipper domain"/>
    <property type="match status" value="1"/>
</dbReference>
<evidence type="ECO:0000313" key="11">
    <source>
        <dbReference type="Proteomes" id="UP000288805"/>
    </source>
</evidence>
<evidence type="ECO:0000256" key="4">
    <source>
        <dbReference type="ARBA" id="ARBA00023163"/>
    </source>
</evidence>
<dbReference type="GO" id="GO:0003700">
    <property type="term" value="F:DNA-binding transcription factor activity"/>
    <property type="evidence" value="ECO:0007669"/>
    <property type="project" value="InterPro"/>
</dbReference>
<keyword evidence="4" id="KW-0804">Transcription</keyword>
<evidence type="ECO:0000256" key="7">
    <source>
        <dbReference type="SAM" id="MobiDB-lite"/>
    </source>
</evidence>
<dbReference type="InterPro" id="IPR004827">
    <property type="entry name" value="bZIP"/>
</dbReference>
<dbReference type="InterPro" id="IPR046347">
    <property type="entry name" value="bZIP_sf"/>
</dbReference>
<evidence type="ECO:0000313" key="9">
    <source>
        <dbReference type="EMBL" id="RVW17184.1"/>
    </source>
</evidence>
<dbReference type="SMART" id="SM00338">
    <property type="entry name" value="BRLZ"/>
    <property type="match status" value="1"/>
</dbReference>
<dbReference type="OrthoDB" id="551672at2759"/>
<proteinExistence type="predicted"/>
<comment type="subcellular location">
    <subcellularLocation>
        <location evidence="1">Nucleus</location>
    </subcellularLocation>
</comment>
<dbReference type="PANTHER" id="PTHR46324">
    <property type="entry name" value="BASIC LEUCINE ZIPPER 43-RELATED"/>
    <property type="match status" value="1"/>
</dbReference>
<evidence type="ECO:0000256" key="2">
    <source>
        <dbReference type="ARBA" id="ARBA00023015"/>
    </source>
</evidence>
<dbReference type="FunFam" id="1.20.5.170:FF:000020">
    <property type="entry name" value="BZIP transcription factor"/>
    <property type="match status" value="1"/>
</dbReference>
<dbReference type="PANTHER" id="PTHR46324:SF7">
    <property type="entry name" value="BASIC LEUCINE-ZIPPER 75"/>
    <property type="match status" value="1"/>
</dbReference>
<dbReference type="EMBL" id="QGNW01002581">
    <property type="protein sequence ID" value="RVW17184.1"/>
    <property type="molecule type" value="Genomic_DNA"/>
</dbReference>
<keyword evidence="6" id="KW-0175">Coiled coil</keyword>
<dbReference type="Gene3D" id="1.20.5.170">
    <property type="match status" value="1"/>
</dbReference>
<evidence type="ECO:0000259" key="8">
    <source>
        <dbReference type="PROSITE" id="PS50217"/>
    </source>
</evidence>